<feature type="binding site" evidence="5">
    <location>
        <position position="409"/>
    </location>
    <ligand>
        <name>S-adenosyl-L-methionine</name>
        <dbReference type="ChEBI" id="CHEBI:59789"/>
    </ligand>
</feature>
<evidence type="ECO:0000256" key="5">
    <source>
        <dbReference type="PROSITE-ProRule" id="PRU01023"/>
    </source>
</evidence>
<dbReference type="InterPro" id="IPR049561">
    <property type="entry name" value="NSUN5_7_fdxn-like"/>
</dbReference>
<comment type="caution">
    <text evidence="5">Lacks conserved residue(s) required for the propagation of feature annotation.</text>
</comment>
<organism evidence="8 9">
    <name type="scientific">Notechis scutatus</name>
    <name type="common">mainland tiger snake</name>
    <dbReference type="NCBI Taxonomy" id="8663"/>
    <lineage>
        <taxon>Eukaryota</taxon>
        <taxon>Metazoa</taxon>
        <taxon>Chordata</taxon>
        <taxon>Craniata</taxon>
        <taxon>Vertebrata</taxon>
        <taxon>Euteleostomi</taxon>
        <taxon>Lepidosauria</taxon>
        <taxon>Squamata</taxon>
        <taxon>Bifurcata</taxon>
        <taxon>Unidentata</taxon>
        <taxon>Episquamata</taxon>
        <taxon>Toxicofera</taxon>
        <taxon>Serpentes</taxon>
        <taxon>Colubroidea</taxon>
        <taxon>Elapidae</taxon>
        <taxon>Hydrophiinae</taxon>
        <taxon>Notechis</taxon>
    </lineage>
</organism>
<evidence type="ECO:0000313" key="9">
    <source>
        <dbReference type="RefSeq" id="XP_026531120.1"/>
    </source>
</evidence>
<feature type="active site" description="Nucleophile" evidence="5">
    <location>
        <position position="495"/>
    </location>
</feature>
<sequence>MMEKLRRTQLSKKFYLAPRCLEIRNEGRQQRAFKILIYHLQRQKNRSVMTTMPILRSSLGSADHNFANELSGMHETIFSSEILPSDIGSTEVVVKSGYQDPLYLSAAHIFQSVRNEKPHDKILVKYGTGPLPSLPDFKDEESQRLSYELAFSALKYQDVLEYMLIDSGVYPLQSISDDLTSLVVVMLYDLQDRKFETRSIPEDEETVAEVQEVEHYLCSFKTKLAAALARCRIKHDALTIEHILPETIRRQEQRASTLPLYAWVNTLKVSLEEVHSFLQKEGFTKVQSISNFDGDTYCLDKHCEDGLIFPSSLKEKLLTLELYTDHKLLLQDNSRSLAVHSVKALLNMDDDILIAQMGSWLTVAHMSVLTNQDTSRVFVCGVKSAAREAELKDLFARMECKNIELLHEDFTNIEPTFSKLQKVKVILLLPRCSGLGVSNPIEFILKEHEDAELLRDLSQGSVAEDKLSTLAQQQLKELTHAMQFVKVQALIYCTCSLYPEENEVVVNKALASGAEGAKAQPYKLCPPVLPLCSKSEVNISEQNFFRLEPSEISNSCFIAVLTRERDPSESVSVKDVLARAAAKGLLDGIDLAKPSKREEKKKKKHRAAPSKNPIKEAVMQSRIQEFLEREMKSGTMETASPGSKVPSSSSQVMNQASEPITLKKATSPLSNSSLPIMAKNNLTATSTMQKVLEKQRNAGKARNDDRVMILKPVEIVLPPVMMPYFNPQGNRAQISTNHCYYRWFGAKHGALSPSASKRLIKSKEPSSSTATKHSRPWL</sequence>
<evidence type="ECO:0000256" key="3">
    <source>
        <dbReference type="ARBA" id="ARBA00022691"/>
    </source>
</evidence>
<dbReference type="Pfam" id="PF21148">
    <property type="entry name" value="NSUN5_fdxn-like"/>
    <property type="match status" value="1"/>
</dbReference>
<dbReference type="Gene3D" id="3.30.70.1170">
    <property type="entry name" value="Sun protein, domain 3"/>
    <property type="match status" value="1"/>
</dbReference>
<dbReference type="InterPro" id="IPR001678">
    <property type="entry name" value="MeTrfase_RsmB-F_NOP2_dom"/>
</dbReference>
<keyword evidence="4 5" id="KW-0694">RNA-binding</keyword>
<comment type="similarity">
    <text evidence="5">Belongs to the class I-like SAM-binding methyltransferase superfamily. RsmB/NOP family.</text>
</comment>
<feature type="domain" description="SAM-dependent MTase RsmB/NOP-type" evidence="7">
    <location>
        <begin position="250"/>
        <end position="564"/>
    </location>
</feature>
<dbReference type="PANTHER" id="PTHR14663:SF2">
    <property type="entry name" value="METHYLTRANSFERASE NSUN7-RELATED"/>
    <property type="match status" value="1"/>
</dbReference>
<protein>
    <submittedName>
        <fullName evidence="9">Methyltransferase NSUN7 isoform X1</fullName>
    </submittedName>
</protein>
<dbReference type="RefSeq" id="XP_026531120.1">
    <property type="nucleotide sequence ID" value="XM_026675335.1"/>
</dbReference>
<reference evidence="9" key="1">
    <citation type="submission" date="2025-08" db="UniProtKB">
        <authorList>
            <consortium name="RefSeq"/>
        </authorList>
    </citation>
    <scope>IDENTIFICATION</scope>
</reference>
<keyword evidence="2 5" id="KW-0808">Transferase</keyword>
<feature type="region of interest" description="Disordered" evidence="6">
    <location>
        <begin position="591"/>
        <end position="614"/>
    </location>
</feature>
<feature type="compositionally biased region" description="Basic residues" evidence="6">
    <location>
        <begin position="599"/>
        <end position="608"/>
    </location>
</feature>
<dbReference type="PROSITE" id="PS51686">
    <property type="entry name" value="SAM_MT_RSMB_NOP"/>
    <property type="match status" value="1"/>
</dbReference>
<proteinExistence type="inferred from homology"/>
<feature type="region of interest" description="Disordered" evidence="6">
    <location>
        <begin position="755"/>
        <end position="778"/>
    </location>
</feature>
<keyword evidence="1 5" id="KW-0489">Methyltransferase</keyword>
<dbReference type="InterPro" id="IPR049560">
    <property type="entry name" value="MeTrfase_RsmB-F_NOP2_cat"/>
</dbReference>
<dbReference type="InterPro" id="IPR042620">
    <property type="entry name" value="NSUN7"/>
</dbReference>
<dbReference type="SUPFAM" id="SSF53335">
    <property type="entry name" value="S-adenosyl-L-methionine-dependent methyltransferases"/>
    <property type="match status" value="1"/>
</dbReference>
<name>A0A6J1ULA2_9SAUR</name>
<accession>A0A6J1ULA2</accession>
<dbReference type="GeneID" id="113417114"/>
<keyword evidence="3 5" id="KW-0949">S-adenosyl-L-methionine</keyword>
<dbReference type="KEGG" id="nss:113417114"/>
<evidence type="ECO:0000256" key="1">
    <source>
        <dbReference type="ARBA" id="ARBA00022603"/>
    </source>
</evidence>
<dbReference type="GO" id="GO:0003723">
    <property type="term" value="F:RNA binding"/>
    <property type="evidence" value="ECO:0007669"/>
    <property type="project" value="UniProtKB-UniRule"/>
</dbReference>
<evidence type="ECO:0000256" key="4">
    <source>
        <dbReference type="ARBA" id="ARBA00022884"/>
    </source>
</evidence>
<dbReference type="GO" id="GO:0032259">
    <property type="term" value="P:methylation"/>
    <property type="evidence" value="ECO:0007669"/>
    <property type="project" value="UniProtKB-KW"/>
</dbReference>
<dbReference type="Pfam" id="PF01189">
    <property type="entry name" value="Methyltr_RsmB-F"/>
    <property type="match status" value="1"/>
</dbReference>
<dbReference type="CTD" id="79730"/>
<keyword evidence="8" id="KW-1185">Reference proteome</keyword>
<evidence type="ECO:0000256" key="2">
    <source>
        <dbReference type="ARBA" id="ARBA00022679"/>
    </source>
</evidence>
<dbReference type="AlphaFoldDB" id="A0A6J1ULA2"/>
<dbReference type="GO" id="GO:0008168">
    <property type="term" value="F:methyltransferase activity"/>
    <property type="evidence" value="ECO:0007669"/>
    <property type="project" value="UniProtKB-KW"/>
</dbReference>
<gene>
    <name evidence="9" type="primary">NSUN7</name>
</gene>
<dbReference type="PANTHER" id="PTHR14663">
    <property type="entry name" value="METHYLTRANSFERASE NSUN7-RELATED"/>
    <property type="match status" value="1"/>
</dbReference>
<evidence type="ECO:0000313" key="8">
    <source>
        <dbReference type="Proteomes" id="UP000504612"/>
    </source>
</evidence>
<dbReference type="Proteomes" id="UP000504612">
    <property type="component" value="Unplaced"/>
</dbReference>
<dbReference type="InterPro" id="IPR029063">
    <property type="entry name" value="SAM-dependent_MTases_sf"/>
</dbReference>
<dbReference type="Gene3D" id="3.40.50.150">
    <property type="entry name" value="Vaccinia Virus protein VP39"/>
    <property type="match status" value="1"/>
</dbReference>
<evidence type="ECO:0000256" key="6">
    <source>
        <dbReference type="SAM" id="MobiDB-lite"/>
    </source>
</evidence>
<evidence type="ECO:0000259" key="7">
    <source>
        <dbReference type="PROSITE" id="PS51686"/>
    </source>
</evidence>